<dbReference type="AlphaFoldDB" id="A0A0L0CHB8"/>
<comment type="subunit">
    <text evidence="1">Self-associates forming complexes of several hundred monomers.</text>
</comment>
<evidence type="ECO:0000256" key="1">
    <source>
        <dbReference type="ARBA" id="ARBA00011764"/>
    </source>
</evidence>
<name>A0A0L0CHB8_LUCCU</name>
<dbReference type="Pfam" id="PF13873">
    <property type="entry name" value="Myb_DNA-bind_5"/>
    <property type="match status" value="1"/>
</dbReference>
<evidence type="ECO:0000256" key="2">
    <source>
        <dbReference type="ARBA" id="ARBA00016807"/>
    </source>
</evidence>
<dbReference type="EMBL" id="JRES01000378">
    <property type="protein sequence ID" value="KNC31808.1"/>
    <property type="molecule type" value="Genomic_DNA"/>
</dbReference>
<evidence type="ECO:0000256" key="4">
    <source>
        <dbReference type="ARBA" id="ARBA00023125"/>
    </source>
</evidence>
<proteinExistence type="predicted"/>
<comment type="function">
    <text evidence="6">Involved in transvection phenomena (= synapsis-dependent gene expression), where the synaptic pairing of chromosomes carrying genes with which zeste interacts influences the expression of these genes. Zeste binds to DNA and stimulates transcription from a nearby promoter.</text>
</comment>
<evidence type="ECO:0000259" key="7">
    <source>
        <dbReference type="Pfam" id="PF13873"/>
    </source>
</evidence>
<dbReference type="OrthoDB" id="6084504at2759"/>
<keyword evidence="3" id="KW-0805">Transcription regulation</keyword>
<evidence type="ECO:0000256" key="3">
    <source>
        <dbReference type="ARBA" id="ARBA00023015"/>
    </source>
</evidence>
<keyword evidence="4" id="KW-0238">DNA-binding</keyword>
<sequence length="312" mass="35988">MHRAILENKGSDTMTIKRKSEVWDEIALRMQAAGFNRSKERLKQQLGRIRAAEAKKVKDAMERNLSAEPGPGPNISFNNLIIKDNFNTHMMTQNNQEIQEHISTKSLTLTGQLQLTDDHCIKTENIPSADETEYSEEELSTNSKVHDNMNFMVKNVQSLAESNCIVATAHNTKSCMVNTSDVTSTVSCSTNSPKIINLIENPINDGVVSGNEENVISTVSNVNNQMQQQNRSNNFRILKRRKRIRKTLTRERSLRQLYMYRIAVERERLRNLKLQQKRDRILYRKDVEIQNLKLQILHNLTNQNREANRINL</sequence>
<dbReference type="OMA" id="SDTMTIK"/>
<protein>
    <recommendedName>
        <fullName evidence="2">Regulatory protein zeste</fullName>
    </recommendedName>
</protein>
<accession>A0A0L0CHB8</accession>
<keyword evidence="9" id="KW-1185">Reference proteome</keyword>
<comment type="caution">
    <text evidence="8">The sequence shown here is derived from an EMBL/GenBank/DDBJ whole genome shotgun (WGS) entry which is preliminary data.</text>
</comment>
<organism evidence="8 9">
    <name type="scientific">Lucilia cuprina</name>
    <name type="common">Green bottle fly</name>
    <name type="synonym">Australian sheep blowfly</name>
    <dbReference type="NCBI Taxonomy" id="7375"/>
    <lineage>
        <taxon>Eukaryota</taxon>
        <taxon>Metazoa</taxon>
        <taxon>Ecdysozoa</taxon>
        <taxon>Arthropoda</taxon>
        <taxon>Hexapoda</taxon>
        <taxon>Insecta</taxon>
        <taxon>Pterygota</taxon>
        <taxon>Neoptera</taxon>
        <taxon>Endopterygota</taxon>
        <taxon>Diptera</taxon>
        <taxon>Brachycera</taxon>
        <taxon>Muscomorpha</taxon>
        <taxon>Oestroidea</taxon>
        <taxon>Calliphoridae</taxon>
        <taxon>Luciliinae</taxon>
        <taxon>Lucilia</taxon>
    </lineage>
</organism>
<dbReference type="InterPro" id="IPR028002">
    <property type="entry name" value="Myb_DNA-bind_5"/>
</dbReference>
<evidence type="ECO:0000313" key="8">
    <source>
        <dbReference type="EMBL" id="KNC31808.1"/>
    </source>
</evidence>
<evidence type="ECO:0000256" key="6">
    <source>
        <dbReference type="ARBA" id="ARBA00025466"/>
    </source>
</evidence>
<feature type="domain" description="Myb/SANT-like DNA-binding" evidence="7">
    <location>
        <begin position="2"/>
        <end position="57"/>
    </location>
</feature>
<dbReference type="GO" id="GO:0003677">
    <property type="term" value="F:DNA binding"/>
    <property type="evidence" value="ECO:0007669"/>
    <property type="project" value="UniProtKB-KW"/>
</dbReference>
<reference evidence="8 9" key="1">
    <citation type="journal article" date="2015" name="Nat. Commun.">
        <title>Lucilia cuprina genome unlocks parasitic fly biology to underpin future interventions.</title>
        <authorList>
            <person name="Anstead C.A."/>
            <person name="Korhonen P.K."/>
            <person name="Young N.D."/>
            <person name="Hall R.S."/>
            <person name="Jex A.R."/>
            <person name="Murali S.C."/>
            <person name="Hughes D.S."/>
            <person name="Lee S.F."/>
            <person name="Perry T."/>
            <person name="Stroehlein A.J."/>
            <person name="Ansell B.R."/>
            <person name="Breugelmans B."/>
            <person name="Hofmann A."/>
            <person name="Qu J."/>
            <person name="Dugan S."/>
            <person name="Lee S.L."/>
            <person name="Chao H."/>
            <person name="Dinh H."/>
            <person name="Han Y."/>
            <person name="Doddapaneni H.V."/>
            <person name="Worley K.C."/>
            <person name="Muzny D.M."/>
            <person name="Ioannidis P."/>
            <person name="Waterhouse R.M."/>
            <person name="Zdobnov E.M."/>
            <person name="James P.J."/>
            <person name="Bagnall N.H."/>
            <person name="Kotze A.C."/>
            <person name="Gibbs R.A."/>
            <person name="Richards S."/>
            <person name="Batterham P."/>
            <person name="Gasser R.B."/>
        </authorList>
    </citation>
    <scope>NUCLEOTIDE SEQUENCE [LARGE SCALE GENOMIC DNA]</scope>
    <source>
        <strain evidence="8 9">LS</strain>
        <tissue evidence="8">Full body</tissue>
    </source>
</reference>
<gene>
    <name evidence="8" type="ORF">FF38_12433</name>
</gene>
<evidence type="ECO:0000256" key="5">
    <source>
        <dbReference type="ARBA" id="ARBA00023163"/>
    </source>
</evidence>
<dbReference type="Proteomes" id="UP000037069">
    <property type="component" value="Unassembled WGS sequence"/>
</dbReference>
<evidence type="ECO:0000313" key="9">
    <source>
        <dbReference type="Proteomes" id="UP000037069"/>
    </source>
</evidence>
<keyword evidence="5" id="KW-0804">Transcription</keyword>